<feature type="compositionally biased region" description="Basic and acidic residues" evidence="4">
    <location>
        <begin position="112"/>
        <end position="128"/>
    </location>
</feature>
<feature type="compositionally biased region" description="Basic and acidic residues" evidence="4">
    <location>
        <begin position="688"/>
        <end position="720"/>
    </location>
</feature>
<dbReference type="Gene3D" id="1.25.10.10">
    <property type="entry name" value="Leucine-rich Repeat Variant"/>
    <property type="match status" value="1"/>
</dbReference>
<dbReference type="Proteomes" id="UP001359485">
    <property type="component" value="Unassembled WGS sequence"/>
</dbReference>
<feature type="repeat" description="ARM" evidence="3">
    <location>
        <begin position="248"/>
        <end position="277"/>
    </location>
</feature>
<name>A0ABR1AXQ8_POLSC</name>
<comment type="similarity">
    <text evidence="1">Belongs to the adenomatous polyposis coli (APC) family.</text>
</comment>
<evidence type="ECO:0000256" key="3">
    <source>
        <dbReference type="PROSITE-ProRule" id="PRU00259"/>
    </source>
</evidence>
<feature type="region of interest" description="Disordered" evidence="4">
    <location>
        <begin position="794"/>
        <end position="864"/>
    </location>
</feature>
<dbReference type="InterPro" id="IPR011989">
    <property type="entry name" value="ARM-like"/>
</dbReference>
<evidence type="ECO:0000313" key="6">
    <source>
        <dbReference type="Proteomes" id="UP001359485"/>
    </source>
</evidence>
<dbReference type="InterPro" id="IPR041257">
    <property type="entry name" value="APC_rep"/>
</dbReference>
<dbReference type="Pfam" id="PF00514">
    <property type="entry name" value="Arm"/>
    <property type="match status" value="1"/>
</dbReference>
<feature type="compositionally biased region" description="Basic and acidic residues" evidence="4">
    <location>
        <begin position="841"/>
        <end position="859"/>
    </location>
</feature>
<evidence type="ECO:0000313" key="5">
    <source>
        <dbReference type="EMBL" id="KAK6630962.1"/>
    </source>
</evidence>
<feature type="region of interest" description="Disordered" evidence="4">
    <location>
        <begin position="664"/>
        <end position="739"/>
    </location>
</feature>
<evidence type="ECO:0000256" key="4">
    <source>
        <dbReference type="SAM" id="MobiDB-lite"/>
    </source>
</evidence>
<dbReference type="InterPro" id="IPR000225">
    <property type="entry name" value="Armadillo"/>
</dbReference>
<evidence type="ECO:0000256" key="1">
    <source>
        <dbReference type="ARBA" id="ARBA00009051"/>
    </source>
</evidence>
<dbReference type="PROSITE" id="PS50176">
    <property type="entry name" value="ARM_REPEAT"/>
    <property type="match status" value="2"/>
</dbReference>
<feature type="compositionally biased region" description="Basic and acidic residues" evidence="4">
    <location>
        <begin position="729"/>
        <end position="739"/>
    </location>
</feature>
<proteinExistence type="inferred from homology"/>
<feature type="compositionally biased region" description="Low complexity" evidence="4">
    <location>
        <begin position="1624"/>
        <end position="1634"/>
    </location>
</feature>
<dbReference type="PANTHER" id="PTHR12607:SF12">
    <property type="entry name" value="APC-LIKE, ISOFORM A-RELATED"/>
    <property type="match status" value="1"/>
</dbReference>
<dbReference type="InterPro" id="IPR016024">
    <property type="entry name" value="ARM-type_fold"/>
</dbReference>
<feature type="region of interest" description="Disordered" evidence="4">
    <location>
        <begin position="1656"/>
        <end position="1675"/>
    </location>
</feature>
<keyword evidence="2" id="KW-0879">Wnt signaling pathway</keyword>
<feature type="compositionally biased region" description="Basic and acidic residues" evidence="4">
    <location>
        <begin position="1661"/>
        <end position="1675"/>
    </location>
</feature>
<protein>
    <recommendedName>
        <fullName evidence="7">Adenomatous polyposis coli protein</fullName>
    </recommendedName>
</protein>
<feature type="region of interest" description="Disordered" evidence="4">
    <location>
        <begin position="105"/>
        <end position="141"/>
    </location>
</feature>
<evidence type="ECO:0000256" key="2">
    <source>
        <dbReference type="ARBA" id="ARBA00022687"/>
    </source>
</evidence>
<feature type="region of interest" description="Disordered" evidence="4">
    <location>
        <begin position="1200"/>
        <end position="1237"/>
    </location>
</feature>
<feature type="compositionally biased region" description="Basic and acidic residues" evidence="4">
    <location>
        <begin position="1268"/>
        <end position="1279"/>
    </location>
</feature>
<dbReference type="PANTHER" id="PTHR12607">
    <property type="entry name" value="ADENOMATOUS POLYPOSIS COLI PROTEIN FAMILY"/>
    <property type="match status" value="1"/>
</dbReference>
<dbReference type="EMBL" id="JAWJWF010000007">
    <property type="protein sequence ID" value="KAK6630962.1"/>
    <property type="molecule type" value="Genomic_DNA"/>
</dbReference>
<gene>
    <name evidence="5" type="ORF">RUM44_003134</name>
</gene>
<accession>A0ABR1AXQ8</accession>
<feature type="region of interest" description="Disordered" evidence="4">
    <location>
        <begin position="1268"/>
        <end position="1292"/>
    </location>
</feature>
<comment type="caution">
    <text evidence="5">The sequence shown here is derived from an EMBL/GenBank/DDBJ whole genome shotgun (WGS) entry which is preliminary data.</text>
</comment>
<feature type="region of interest" description="Disordered" evidence="4">
    <location>
        <begin position="1618"/>
        <end position="1649"/>
    </location>
</feature>
<dbReference type="Pfam" id="PF18797">
    <property type="entry name" value="APC_rep"/>
    <property type="match status" value="1"/>
</dbReference>
<keyword evidence="6" id="KW-1185">Reference proteome</keyword>
<feature type="compositionally biased region" description="Basic and acidic residues" evidence="4">
    <location>
        <begin position="1216"/>
        <end position="1234"/>
    </location>
</feature>
<feature type="compositionally biased region" description="Basic and acidic residues" evidence="4">
    <location>
        <begin position="669"/>
        <end position="680"/>
    </location>
</feature>
<reference evidence="5 6" key="1">
    <citation type="submission" date="2023-09" db="EMBL/GenBank/DDBJ databases">
        <title>Genomes of two closely related lineages of the louse Polyplax serrata with different host specificities.</title>
        <authorList>
            <person name="Martinu J."/>
            <person name="Tarabai H."/>
            <person name="Stefka J."/>
            <person name="Hypsa V."/>
        </authorList>
    </citation>
    <scope>NUCLEOTIDE SEQUENCE [LARGE SCALE GENOMIC DNA]</scope>
    <source>
        <strain evidence="5">98ZLc_SE</strain>
    </source>
</reference>
<organism evidence="5 6">
    <name type="scientific">Polyplax serrata</name>
    <name type="common">Common mouse louse</name>
    <dbReference type="NCBI Taxonomy" id="468196"/>
    <lineage>
        <taxon>Eukaryota</taxon>
        <taxon>Metazoa</taxon>
        <taxon>Ecdysozoa</taxon>
        <taxon>Arthropoda</taxon>
        <taxon>Hexapoda</taxon>
        <taxon>Insecta</taxon>
        <taxon>Pterygota</taxon>
        <taxon>Neoptera</taxon>
        <taxon>Paraneoptera</taxon>
        <taxon>Psocodea</taxon>
        <taxon>Troctomorpha</taxon>
        <taxon>Phthiraptera</taxon>
        <taxon>Anoplura</taxon>
        <taxon>Polyplacidae</taxon>
        <taxon>Polyplax</taxon>
    </lineage>
</organism>
<evidence type="ECO:0008006" key="7">
    <source>
        <dbReference type="Google" id="ProtNLM"/>
    </source>
</evidence>
<feature type="repeat" description="ARM" evidence="3">
    <location>
        <begin position="492"/>
        <end position="526"/>
    </location>
</feature>
<dbReference type="SUPFAM" id="SSF48371">
    <property type="entry name" value="ARM repeat"/>
    <property type="match status" value="1"/>
</dbReference>
<dbReference type="SMART" id="SM00185">
    <property type="entry name" value="ARM"/>
    <property type="match status" value="6"/>
</dbReference>
<sequence>MYKLRNIEDDSEEFFNLVDSESLCFDVSGIRLKDIDENVNLELANGINRNYETDSSGSKNRNHGLKLDFINHNFDFNGNDVEETQKPQISSSTFNSLLADEQLMRPSLSITRKKDGEIDAEPKEKDEGSSPEGFINNNLDYRNERGPESLGLWHSGPSNLSLGQPLNDSSFHQDGHLDITTSLNMKDQSSKAFLPTSRTYSHQQLGAKVEMVYNLLSMLGTNNKEDMSKTFLAMSSSPESCHAMRQSGCLPLLVQLIHSSELDSNVRSRASEALHNIVHAQTDEKRRRREIRVLKLIEQIREYCDMLKVKSVEEKETREDDFEKHPVAAIGALMKFSFDAEHRQAICNLGGLQAIVELIQMDHEDHLNSGESEFCITLRRYAGMSLTNLTFGDGKNKTLLCSYNKFLTALVDQLKSPSEDLRQVTASVLRNLSWRADSESKEALRAAGAVTALTVAAMEGKKESTLKSVLSALWNLSSHCSMNKVDICSVPGALAFLVKMLRFKSASNTLAIVENAGGIIRNVSSHIAVREDYRQVLRDNNCFEILLEQLRSSSLTIVSNACGTLWNLSARCSEDQKKLWEMGATSMLRNLVQSKHKMISMGSSAALKNLLTANPNRMLPVQLDPTARSLGLHSLPTLFVRKQRALEQEIDKTLAETCDNIENIGSPNHIDKPQSTDGNEKGFPYVRSDSKESIRSTKSDSVCERIAHRLTKQEPNEVKTKQKTLHQSLNEKETGQKAEDQKFIKRHVKPAVITHKYKSSMIPTATFRMKAEQDKTLKNIEDDVVLEEMKSPYYSSDSMSRNNKPKRGIPVLKVRPGGKISPANKSDDFCDNIEQHASLPVKEKTLEMEQKDNVLERNNENNVNLRSSEIDESQNLPSQNSHLDRVDSLVDFKQDGNFRNAHLPCSPHAPQNIENPREAVFPSKVTTIMDEETSRSTLEPGCPDKGSDRISVGLSKVEGCTTQEESKAQVTLMGSSYSTKQKELLNTSINCEKYRNQESETSISRAGKCNGSAGLDLEKCNDSLEAVPNFKIGSEVTNAKLLQSEANKICNEIRRCQEWDLGGSLNSQISMVSCSSFLDAADYSLFDVTNDLGDLDELESIEQDKMQVKNLKPCMIASNDFVSLPSLGSLKVDQLDALDLESSIISVASIVSEIAENNVNPNSESTCTMTYKTCPTENQGDGSGYTNEAVTKVEDEIEFDDDDSSVMSQENLPLDPETHKEASISEGRKKITPKEKRKIVRDRYRTYTIRDFKKNINGEMKAEEILTEKRNPSGDHTENTHLPPESGLKYRQENRCTPENLELLKNRYSFLREETESNPSFWGFNVNENERQIRAVLSDSRSLDDLLNVGPIKRKELVDNARLVALTLKTAAIIPDNDSAELNTLSDSEADYSHTTQEIDTATYSKDRRTELLKYTTVYQRYDLEAEQLEPKVSKGPKILKSYTEKPEEHNLEEKVVRGRRKKLYSSPLRKPVERIVSTPNSPKIVQKSSETKKYTLATTKSLPNVPKSLSNVSLPIGLQREGTFTKKLSDMPSAFDETNQVLARNSDYSEKLILRNTSAPLLRSSKYFTEMEKKTTRPVSAYGVNRQTDTSQNVTKSKVGKGNIWFNANNQKFKNSASTQNLGSFSSGNSSSGPRNAFNVKSKNPTTENKKLNVAASNEKVSEKGKPSKRDVESKIAKLWKMAEESKRKDKDKKDMRVWISSEKSKKQWDKDFVMEQEEILEIPARVCQTRTGSQTRDRE</sequence>
<dbReference type="InterPro" id="IPR026818">
    <property type="entry name" value="Apc_fam"/>
</dbReference>